<evidence type="ECO:0000256" key="2">
    <source>
        <dbReference type="SAM" id="Coils"/>
    </source>
</evidence>
<dbReference type="InterPro" id="IPR045135">
    <property type="entry name" value="Rpn7_N"/>
</dbReference>
<evidence type="ECO:0000313" key="4">
    <source>
        <dbReference type="EMBL" id="KAF0977922.1"/>
    </source>
</evidence>
<dbReference type="SUPFAM" id="SSF46785">
    <property type="entry name" value="Winged helix' DNA-binding domain"/>
    <property type="match status" value="1"/>
</dbReference>
<sequence length="388" mass="44985">MEEVEPVSHLLVLAEKKFLLSNDFPKVNKNVLVQEILDIVKEKEMGPYYENVLVQQLPDYFKADPTFINSLKESNQKKIQELNEKIEDAQKNLGENEVREALLTKAQYYYSIGDKENTLSAYRETETKTVALGQKLDILFALLRVGFAFDDKDIVKRNLERANSMIVEGGDWERRNRLKVYEGVHLMTIRNFAKAAKLFLDSISTFSSSEIMTFEQFIFYSIVVCTFSLGRPEMKKNILESSDVLSVIHKLPIAEKFVNSFYNCQYNLFLVSLVDLMDNQLIKDRYLSKHVRYFSREMRVRAYSQFLQAYKSVTLEAMAEQFGLSPEFLDNELSRFISADKLNAKIDKVSGVIESSRTDEKNALYQQTIKQGDHLLNRIQKLSKVIEM</sequence>
<accession>A0A6A5BT65</accession>
<dbReference type="RefSeq" id="XP_044562635.1">
    <property type="nucleotide sequence ID" value="XM_044706527.1"/>
</dbReference>
<evidence type="ECO:0000256" key="1">
    <source>
        <dbReference type="ARBA" id="ARBA00022942"/>
    </source>
</evidence>
<dbReference type="InterPro" id="IPR011990">
    <property type="entry name" value="TPR-like_helical_dom_sf"/>
</dbReference>
<dbReference type="InterPro" id="IPR049549">
    <property type="entry name" value="RPN7_PSMD6_C"/>
</dbReference>
<proteinExistence type="predicted"/>
<comment type="caution">
    <text evidence="4">The sequence shown here is derived from an EMBL/GenBank/DDBJ whole genome shotgun (WGS) entry which is preliminary data.</text>
</comment>
<keyword evidence="2" id="KW-0175">Coiled coil</keyword>
<dbReference type="PROSITE" id="PS50250">
    <property type="entry name" value="PCI"/>
    <property type="match status" value="1"/>
</dbReference>
<dbReference type="OrthoDB" id="1452at2759"/>
<dbReference type="EMBL" id="VFQX01000033">
    <property type="protein sequence ID" value="KAF0977922.1"/>
    <property type="molecule type" value="Genomic_DNA"/>
</dbReference>
<dbReference type="Pfam" id="PF21154">
    <property type="entry name" value="RPN7_PSMD6_C"/>
    <property type="match status" value="1"/>
</dbReference>
<dbReference type="PANTHER" id="PTHR14145:SF1">
    <property type="entry name" value="26S PROTEASOME NON-ATPASE REGULATORY SUBUNIT 6"/>
    <property type="match status" value="1"/>
</dbReference>
<dbReference type="VEuPathDB" id="AmoebaDB:NF0039400"/>
<dbReference type="SUPFAM" id="SSF48452">
    <property type="entry name" value="TPR-like"/>
    <property type="match status" value="1"/>
</dbReference>
<gene>
    <name evidence="4" type="ORF">FDP41_003244</name>
</gene>
<dbReference type="GeneID" id="68110462"/>
<name>A0A6A5BT65_NAEFO</name>
<dbReference type="SMART" id="SM00088">
    <property type="entry name" value="PINT"/>
    <property type="match status" value="1"/>
</dbReference>
<evidence type="ECO:0000313" key="5">
    <source>
        <dbReference type="Proteomes" id="UP000444721"/>
    </source>
</evidence>
<dbReference type="Pfam" id="PF01399">
    <property type="entry name" value="PCI"/>
    <property type="match status" value="1"/>
</dbReference>
<dbReference type="GO" id="GO:0000502">
    <property type="term" value="C:proteasome complex"/>
    <property type="evidence" value="ECO:0007669"/>
    <property type="project" value="UniProtKB-KW"/>
</dbReference>
<keyword evidence="1" id="KW-0647">Proteasome</keyword>
<feature type="domain" description="PCI" evidence="3">
    <location>
        <begin position="191"/>
        <end position="360"/>
    </location>
</feature>
<dbReference type="Pfam" id="PF10602">
    <property type="entry name" value="RPN7"/>
    <property type="match status" value="1"/>
</dbReference>
<dbReference type="InterPro" id="IPR000717">
    <property type="entry name" value="PCI_dom"/>
</dbReference>
<dbReference type="VEuPathDB" id="AmoebaDB:NfTy_059910"/>
<dbReference type="GO" id="GO:0043161">
    <property type="term" value="P:proteasome-mediated ubiquitin-dependent protein catabolic process"/>
    <property type="evidence" value="ECO:0007669"/>
    <property type="project" value="TreeGrafter"/>
</dbReference>
<dbReference type="Proteomes" id="UP000444721">
    <property type="component" value="Unassembled WGS sequence"/>
</dbReference>
<protein>
    <recommendedName>
        <fullName evidence="3">PCI domain-containing protein</fullName>
    </recommendedName>
</protein>
<dbReference type="VEuPathDB" id="AmoebaDB:FDP41_003244"/>
<evidence type="ECO:0000259" key="3">
    <source>
        <dbReference type="PROSITE" id="PS50250"/>
    </source>
</evidence>
<dbReference type="Gene3D" id="1.25.40.570">
    <property type="match status" value="1"/>
</dbReference>
<dbReference type="OMA" id="RLHCKVD"/>
<dbReference type="PANTHER" id="PTHR14145">
    <property type="entry name" value="26S PROTESOME SUBUNIT 6"/>
    <property type="match status" value="1"/>
</dbReference>
<dbReference type="InterPro" id="IPR036390">
    <property type="entry name" value="WH_DNA-bd_sf"/>
</dbReference>
<dbReference type="FunFam" id="1.25.40.570:FF:000005">
    <property type="entry name" value="26S proteasome regulatory subunit N7"/>
    <property type="match status" value="1"/>
</dbReference>
<keyword evidence="5" id="KW-1185">Reference proteome</keyword>
<feature type="coiled-coil region" evidence="2">
    <location>
        <begin position="68"/>
        <end position="99"/>
    </location>
</feature>
<organism evidence="4 5">
    <name type="scientific">Naegleria fowleri</name>
    <name type="common">Brain eating amoeba</name>
    <dbReference type="NCBI Taxonomy" id="5763"/>
    <lineage>
        <taxon>Eukaryota</taxon>
        <taxon>Discoba</taxon>
        <taxon>Heterolobosea</taxon>
        <taxon>Tetramitia</taxon>
        <taxon>Eutetramitia</taxon>
        <taxon>Vahlkampfiidae</taxon>
        <taxon>Naegleria</taxon>
    </lineage>
</organism>
<dbReference type="InterPro" id="IPR019585">
    <property type="entry name" value="Rpn7/CSN1"/>
</dbReference>
<dbReference type="AlphaFoldDB" id="A0A6A5BT65"/>
<reference evidence="4 5" key="1">
    <citation type="journal article" date="2019" name="Sci. Rep.">
        <title>Nanopore sequencing improves the draft genome of the human pathogenic amoeba Naegleria fowleri.</title>
        <authorList>
            <person name="Liechti N."/>
            <person name="Schurch N."/>
            <person name="Bruggmann R."/>
            <person name="Wittwer M."/>
        </authorList>
    </citation>
    <scope>NUCLEOTIDE SEQUENCE [LARGE SCALE GENOMIC DNA]</scope>
    <source>
        <strain evidence="4 5">ATCC 30894</strain>
    </source>
</reference>